<protein>
    <recommendedName>
        <fullName evidence="1">PilZ domain-containing protein</fullName>
    </recommendedName>
</protein>
<dbReference type="EMBL" id="LAZR01039354">
    <property type="protein sequence ID" value="KKL17198.1"/>
    <property type="molecule type" value="Genomic_DNA"/>
</dbReference>
<accession>A0A0F9DZF7</accession>
<evidence type="ECO:0000313" key="2">
    <source>
        <dbReference type="EMBL" id="KKL17198.1"/>
    </source>
</evidence>
<dbReference type="GO" id="GO:0035438">
    <property type="term" value="F:cyclic-di-GMP binding"/>
    <property type="evidence" value="ECO:0007669"/>
    <property type="project" value="InterPro"/>
</dbReference>
<evidence type="ECO:0000259" key="1">
    <source>
        <dbReference type="Pfam" id="PF07238"/>
    </source>
</evidence>
<feature type="domain" description="PilZ" evidence="1">
    <location>
        <begin position="3"/>
        <end position="96"/>
    </location>
</feature>
<feature type="non-terminal residue" evidence="2">
    <location>
        <position position="99"/>
    </location>
</feature>
<dbReference type="AlphaFoldDB" id="A0A0F9DZF7"/>
<gene>
    <name evidence="2" type="ORF">LCGC14_2487980</name>
</gene>
<dbReference type="Pfam" id="PF07238">
    <property type="entry name" value="PilZ"/>
    <property type="match status" value="1"/>
</dbReference>
<dbReference type="InterPro" id="IPR009875">
    <property type="entry name" value="PilZ_domain"/>
</dbReference>
<comment type="caution">
    <text evidence="2">The sequence shown here is derived from an EMBL/GenBank/DDBJ whole genome shotgun (WGS) entry which is preliminary data.</text>
</comment>
<sequence>MNERRQLERFELKIPARVLASYSGSKKEMVEVCTNNISAGGAYCRTDHAIPEGTRVHLDFILPAKELVKLIGVSSFIKIAGTVVRSEDFGVAICFDNRY</sequence>
<reference evidence="2" key="1">
    <citation type="journal article" date="2015" name="Nature">
        <title>Complex archaea that bridge the gap between prokaryotes and eukaryotes.</title>
        <authorList>
            <person name="Spang A."/>
            <person name="Saw J.H."/>
            <person name="Jorgensen S.L."/>
            <person name="Zaremba-Niedzwiedzka K."/>
            <person name="Martijn J."/>
            <person name="Lind A.E."/>
            <person name="van Eijk R."/>
            <person name="Schleper C."/>
            <person name="Guy L."/>
            <person name="Ettema T.J."/>
        </authorList>
    </citation>
    <scope>NUCLEOTIDE SEQUENCE</scope>
</reference>
<name>A0A0F9DZF7_9ZZZZ</name>
<dbReference type="Gene3D" id="2.40.10.220">
    <property type="entry name" value="predicted glycosyltransferase like domains"/>
    <property type="match status" value="1"/>
</dbReference>
<organism evidence="2">
    <name type="scientific">marine sediment metagenome</name>
    <dbReference type="NCBI Taxonomy" id="412755"/>
    <lineage>
        <taxon>unclassified sequences</taxon>
        <taxon>metagenomes</taxon>
        <taxon>ecological metagenomes</taxon>
    </lineage>
</organism>
<dbReference type="SUPFAM" id="SSF141371">
    <property type="entry name" value="PilZ domain-like"/>
    <property type="match status" value="1"/>
</dbReference>
<proteinExistence type="predicted"/>